<feature type="transmembrane region" description="Helical" evidence="7">
    <location>
        <begin position="80"/>
        <end position="103"/>
    </location>
</feature>
<dbReference type="SUPFAM" id="SSF82861">
    <property type="entry name" value="Mechanosensitive channel protein MscS (YggB), transmembrane region"/>
    <property type="match status" value="1"/>
</dbReference>
<evidence type="ECO:0000259" key="9">
    <source>
        <dbReference type="Pfam" id="PF00924"/>
    </source>
</evidence>
<comment type="caution">
    <text evidence="7">Lacks conserved residue(s) required for the propagation of feature annotation.</text>
</comment>
<proteinExistence type="inferred from homology"/>
<keyword evidence="5 7" id="KW-1133">Transmembrane helix</keyword>
<comment type="function">
    <text evidence="7">Mechanosensitive channel that participates in the regulation of osmotic pressure changes within the cell, opening in response to stretch forces in the membrane lipid bilayer, without the need for other proteins. Contributes to normal resistance to hypoosmotic shock. Forms an ion channel of 1.0 nanosiemens conductance with a slight preference for anions.</text>
</comment>
<feature type="compositionally biased region" description="Polar residues" evidence="8">
    <location>
        <begin position="321"/>
        <end position="330"/>
    </location>
</feature>
<dbReference type="InterPro" id="IPR011014">
    <property type="entry name" value="MscS_channel_TM-2"/>
</dbReference>
<dbReference type="InterPro" id="IPR023408">
    <property type="entry name" value="MscS_beta-dom_sf"/>
</dbReference>
<dbReference type="Gene3D" id="1.10.287.1260">
    <property type="match status" value="1"/>
</dbReference>
<name>A0ABY4ZTN9_9CAUL</name>
<comment type="similarity">
    <text evidence="2 7">Belongs to the MscS (TC 1.A.23) family.</text>
</comment>
<dbReference type="SUPFAM" id="SSF50182">
    <property type="entry name" value="Sm-like ribonucleoproteins"/>
    <property type="match status" value="1"/>
</dbReference>
<dbReference type="InterPro" id="IPR006686">
    <property type="entry name" value="MscS_channel_CS"/>
</dbReference>
<evidence type="ECO:0000256" key="4">
    <source>
        <dbReference type="ARBA" id="ARBA00022692"/>
    </source>
</evidence>
<keyword evidence="6 7" id="KW-0472">Membrane</keyword>
<accession>A0ABY4ZTN9</accession>
<evidence type="ECO:0000313" key="12">
    <source>
        <dbReference type="Proteomes" id="UP001057520"/>
    </source>
</evidence>
<keyword evidence="7" id="KW-0407">Ion channel</keyword>
<dbReference type="Gene3D" id="2.30.30.60">
    <property type="match status" value="1"/>
</dbReference>
<dbReference type="EMBL" id="CP096040">
    <property type="protein sequence ID" value="USQ96182.1"/>
    <property type="molecule type" value="Genomic_DNA"/>
</dbReference>
<dbReference type="InterPro" id="IPR045275">
    <property type="entry name" value="MscS_archaea/bacteria_type"/>
</dbReference>
<evidence type="ECO:0000256" key="3">
    <source>
        <dbReference type="ARBA" id="ARBA00022475"/>
    </source>
</evidence>
<dbReference type="PANTHER" id="PTHR30221:SF1">
    <property type="entry name" value="SMALL-CONDUCTANCE MECHANOSENSITIVE CHANNEL"/>
    <property type="match status" value="1"/>
</dbReference>
<dbReference type="Pfam" id="PF00924">
    <property type="entry name" value="MS_channel_2nd"/>
    <property type="match status" value="1"/>
</dbReference>
<evidence type="ECO:0000256" key="7">
    <source>
        <dbReference type="RuleBase" id="RU369025"/>
    </source>
</evidence>
<reference evidence="11 12" key="1">
    <citation type="submission" date="2022-04" db="EMBL/GenBank/DDBJ databases">
        <title>Genome sequence of soybean root-associated Caulobacter segnis RL271.</title>
        <authorList>
            <person name="Longley R."/>
            <person name="Bonito G."/>
            <person name="Trigodet F."/>
            <person name="Crosson S."/>
            <person name="Fiebig A."/>
        </authorList>
    </citation>
    <scope>NUCLEOTIDE SEQUENCE [LARGE SCALE GENOMIC DNA]</scope>
    <source>
        <strain evidence="11 12">RL271</strain>
    </source>
</reference>
<comment type="subcellular location">
    <subcellularLocation>
        <location evidence="7">Cell inner membrane</location>
        <topology evidence="7">Multi-pass membrane protein</topology>
    </subcellularLocation>
    <subcellularLocation>
        <location evidence="1">Cell membrane</location>
        <topology evidence="1">Multi-pass membrane protein</topology>
    </subcellularLocation>
</comment>
<sequence length="330" mass="35468">MQTKPSVIPADTSLPSLANMKADETMLGHFLDWLGGLAVNLVVAALTLAVTFWVAGWAARFMRRTLSRVHRSNPDPTLESFAASLARYAVVAVGLVAVLQTLGVQATSIIAVLGAASLAIGLALQGALSNVAAGVMILLFRPYKVGDVIETATRQGTVKSLDLLFTEIATPDNVKVMIPNSKVFGDVILNYSSHRNRRVDVLFKVPLKTDLVAALKRLRERAENDPRIRKDPAPMIEVTDLSEVFAQAAIRVWVAAADFGPVKTDLMLSAHLLAEDPARDDLPPPRPTKAKDPSPAMPGEGEHHHLLSLIKPRRGRKSGPGKTQSPPKAG</sequence>
<evidence type="ECO:0000313" key="11">
    <source>
        <dbReference type="EMBL" id="USQ96182.1"/>
    </source>
</evidence>
<evidence type="ECO:0000256" key="2">
    <source>
        <dbReference type="ARBA" id="ARBA00008017"/>
    </source>
</evidence>
<keyword evidence="3" id="KW-1003">Cell membrane</keyword>
<dbReference type="SUPFAM" id="SSF82689">
    <property type="entry name" value="Mechanosensitive channel protein MscS (YggB), C-terminal domain"/>
    <property type="match status" value="1"/>
</dbReference>
<dbReference type="InterPro" id="IPR010920">
    <property type="entry name" value="LSM_dom_sf"/>
</dbReference>
<dbReference type="Pfam" id="PF05552">
    <property type="entry name" value="MS_channel_1st_1"/>
    <property type="match status" value="1"/>
</dbReference>
<keyword evidence="7" id="KW-0813">Transport</keyword>
<comment type="subunit">
    <text evidence="7">Homoheptamer.</text>
</comment>
<feature type="domain" description="Mechanosensitive ion channel transmembrane helices 2/3" evidence="10">
    <location>
        <begin position="85"/>
        <end position="125"/>
    </location>
</feature>
<dbReference type="InterPro" id="IPR011066">
    <property type="entry name" value="MscS_channel_C_sf"/>
</dbReference>
<dbReference type="InterPro" id="IPR006685">
    <property type="entry name" value="MscS_channel_2nd"/>
</dbReference>
<dbReference type="Gene3D" id="3.30.70.100">
    <property type="match status" value="1"/>
</dbReference>
<feature type="region of interest" description="Disordered" evidence="8">
    <location>
        <begin position="277"/>
        <end position="330"/>
    </location>
</feature>
<dbReference type="InterPro" id="IPR008910">
    <property type="entry name" value="MSC_TM_helix"/>
</dbReference>
<dbReference type="InterPro" id="IPR049142">
    <property type="entry name" value="MS_channel_1st"/>
</dbReference>
<keyword evidence="7" id="KW-0406">Ion transport</keyword>
<feature type="transmembrane region" description="Helical" evidence="7">
    <location>
        <begin position="109"/>
        <end position="140"/>
    </location>
</feature>
<keyword evidence="7" id="KW-0997">Cell inner membrane</keyword>
<dbReference type="PROSITE" id="PS01246">
    <property type="entry name" value="UPF0003"/>
    <property type="match status" value="1"/>
</dbReference>
<evidence type="ECO:0000256" key="8">
    <source>
        <dbReference type="SAM" id="MobiDB-lite"/>
    </source>
</evidence>
<dbReference type="Pfam" id="PF21088">
    <property type="entry name" value="MS_channel_1st"/>
    <property type="match status" value="1"/>
</dbReference>
<feature type="transmembrane region" description="Helical" evidence="7">
    <location>
        <begin position="33"/>
        <end position="59"/>
    </location>
</feature>
<feature type="domain" description="Mechanosensitive ion channel MscS" evidence="9">
    <location>
        <begin position="128"/>
        <end position="192"/>
    </location>
</feature>
<organism evidence="11 12">
    <name type="scientific">Caulobacter segnis</name>
    <dbReference type="NCBI Taxonomy" id="88688"/>
    <lineage>
        <taxon>Bacteria</taxon>
        <taxon>Pseudomonadati</taxon>
        <taxon>Pseudomonadota</taxon>
        <taxon>Alphaproteobacteria</taxon>
        <taxon>Caulobacterales</taxon>
        <taxon>Caulobacteraceae</taxon>
        <taxon>Caulobacter</taxon>
    </lineage>
</organism>
<evidence type="ECO:0000256" key="6">
    <source>
        <dbReference type="ARBA" id="ARBA00023136"/>
    </source>
</evidence>
<evidence type="ECO:0000256" key="1">
    <source>
        <dbReference type="ARBA" id="ARBA00004651"/>
    </source>
</evidence>
<evidence type="ECO:0000259" key="10">
    <source>
        <dbReference type="Pfam" id="PF21088"/>
    </source>
</evidence>
<dbReference type="PANTHER" id="PTHR30221">
    <property type="entry name" value="SMALL-CONDUCTANCE MECHANOSENSITIVE CHANNEL"/>
    <property type="match status" value="1"/>
</dbReference>
<protein>
    <recommendedName>
        <fullName evidence="7">Small-conductance mechanosensitive channel</fullName>
    </recommendedName>
</protein>
<evidence type="ECO:0000256" key="5">
    <source>
        <dbReference type="ARBA" id="ARBA00022989"/>
    </source>
</evidence>
<dbReference type="Proteomes" id="UP001057520">
    <property type="component" value="Chromosome"/>
</dbReference>
<keyword evidence="4 7" id="KW-0812">Transmembrane</keyword>
<gene>
    <name evidence="11" type="ORF">MZV50_00835</name>
</gene>
<keyword evidence="12" id="KW-1185">Reference proteome</keyword>